<dbReference type="Proteomes" id="UP000245535">
    <property type="component" value="Unassembled WGS sequence"/>
</dbReference>
<dbReference type="EMBL" id="QGDO01000001">
    <property type="protein sequence ID" value="PWJ44930.1"/>
    <property type="molecule type" value="Genomic_DNA"/>
</dbReference>
<sequence>MKDLLLDTLQYKIVDEESFDVFHVTRYELYVRAHQSSLVLGVFDPEQQRCVTIEKYFFANEASENQGLSLDTLKQFWEAHPFLNAAFWKKVYFIQADFHFAFVPESYVMTTQEEQILLRMNAGIDLSETVMERKHIHGTEAKCIFAFNKQLSKWLKHIYPKGNLKISHLAPVFCNSVLNWQKKHVPHDLAIYLTEGYLMVTKVKAGELVFANAFHIENTNDLIYFLLFVMDELGITSNRAKIIVWGEYTEEQYETLDKFIADVKRGPRPKDIKLSYDFGDFPLTAEFDMFSTFMNTSIAQ</sequence>
<dbReference type="Gene3D" id="3.30.420.250">
    <property type="match status" value="1"/>
</dbReference>
<organism evidence="1 2">
    <name type="scientific">Sediminitomix flava</name>
    <dbReference type="NCBI Taxonomy" id="379075"/>
    <lineage>
        <taxon>Bacteria</taxon>
        <taxon>Pseudomonadati</taxon>
        <taxon>Bacteroidota</taxon>
        <taxon>Cytophagia</taxon>
        <taxon>Cytophagales</taxon>
        <taxon>Flammeovirgaceae</taxon>
        <taxon>Sediminitomix</taxon>
    </lineage>
</organism>
<dbReference type="RefSeq" id="WP_158281413.1">
    <property type="nucleotide sequence ID" value="NZ_QGDO01000001.1"/>
</dbReference>
<dbReference type="AlphaFoldDB" id="A0A315ZIK6"/>
<keyword evidence="2" id="KW-1185">Reference proteome</keyword>
<evidence type="ECO:0000313" key="1">
    <source>
        <dbReference type="EMBL" id="PWJ44930.1"/>
    </source>
</evidence>
<dbReference type="OrthoDB" id="658622at2"/>
<dbReference type="CDD" id="cd24013">
    <property type="entry name" value="ASKHA_ATPase_BT3980-like"/>
    <property type="match status" value="1"/>
</dbReference>
<accession>A0A315ZIK6</accession>
<proteinExistence type="predicted"/>
<reference evidence="1 2" key="1">
    <citation type="submission" date="2018-03" db="EMBL/GenBank/DDBJ databases">
        <title>Genomic Encyclopedia of Archaeal and Bacterial Type Strains, Phase II (KMG-II): from individual species to whole genera.</title>
        <authorList>
            <person name="Goeker M."/>
        </authorList>
    </citation>
    <scope>NUCLEOTIDE SEQUENCE [LARGE SCALE GENOMIC DNA]</scope>
    <source>
        <strain evidence="1 2">DSM 28229</strain>
    </source>
</reference>
<dbReference type="Gene3D" id="3.30.420.260">
    <property type="match status" value="1"/>
</dbReference>
<gene>
    <name evidence="1" type="ORF">BC781_1011319</name>
</gene>
<name>A0A315ZIK6_SEDFL</name>
<evidence type="ECO:0000313" key="2">
    <source>
        <dbReference type="Proteomes" id="UP000245535"/>
    </source>
</evidence>
<comment type="caution">
    <text evidence="1">The sequence shown here is derived from an EMBL/GenBank/DDBJ whole genome shotgun (WGS) entry which is preliminary data.</text>
</comment>
<dbReference type="Pfam" id="PF12864">
    <property type="entry name" value="DUF3822"/>
    <property type="match status" value="1"/>
</dbReference>
<dbReference type="InterPro" id="IPR024213">
    <property type="entry name" value="DUF3822"/>
</dbReference>
<protein>
    <submittedName>
        <fullName evidence="1">Uncharacterized protein DUF3822</fullName>
    </submittedName>
</protein>